<sequence>MSRDDKNTVYCNIQMPMAKERELCRLVAELRSSGNHSGLESVFKEIQDELDSSIEFVEEQLRGEGGFGRGRS</sequence>
<protein>
    <recommendedName>
        <fullName evidence="3">Arc-like DNA binding domain-containing protein</fullName>
    </recommendedName>
</protein>
<comment type="caution">
    <text evidence="1">The sequence shown here is derived from an EMBL/GenBank/DDBJ whole genome shotgun (WGS) entry which is preliminary data.</text>
</comment>
<evidence type="ECO:0008006" key="3">
    <source>
        <dbReference type="Google" id="ProtNLM"/>
    </source>
</evidence>
<proteinExistence type="predicted"/>
<keyword evidence="2" id="KW-1185">Reference proteome</keyword>
<gene>
    <name evidence="1" type="ORF">OX90_01170</name>
</gene>
<evidence type="ECO:0000313" key="1">
    <source>
        <dbReference type="EMBL" id="KOP61369.1"/>
    </source>
</evidence>
<accession>A0ABR5JUW7</accession>
<dbReference type="Proteomes" id="UP000037201">
    <property type="component" value="Unassembled WGS sequence"/>
</dbReference>
<evidence type="ECO:0000313" key="2">
    <source>
        <dbReference type="Proteomes" id="UP000037201"/>
    </source>
</evidence>
<name>A0ABR5JUW7_9PSED</name>
<organism evidence="1 2">
    <name type="scientific">Pseudomonas coronafaciens pv. porri</name>
    <dbReference type="NCBI Taxonomy" id="83964"/>
    <lineage>
        <taxon>Bacteria</taxon>
        <taxon>Pseudomonadati</taxon>
        <taxon>Pseudomonadota</taxon>
        <taxon>Gammaproteobacteria</taxon>
        <taxon>Pseudomonadales</taxon>
        <taxon>Pseudomonadaceae</taxon>
        <taxon>Pseudomonas</taxon>
        <taxon>Pseudomonas coronafaciens</taxon>
    </lineage>
</organism>
<dbReference type="RefSeq" id="WP_053480880.1">
    <property type="nucleotide sequence ID" value="NZ_JTHM01000055.1"/>
</dbReference>
<dbReference type="EMBL" id="JUEU01000012">
    <property type="protein sequence ID" value="KOP61369.1"/>
    <property type="molecule type" value="Genomic_DNA"/>
</dbReference>
<reference evidence="1 2" key="1">
    <citation type="submission" date="2015-09" db="EMBL/GenBank/DDBJ databases">
        <title>Genome analysis of Pseudomonas syringae pv. porri LMG.</title>
        <authorList>
            <person name="Rombouts S."/>
        </authorList>
    </citation>
    <scope>NUCLEOTIDE SEQUENCE [LARGE SCALE GENOMIC DNA]</scope>
    <source>
        <strain evidence="1 2">LMG 28496</strain>
    </source>
</reference>